<sequence>MIRDQPPRPLAVGDVVAVYSEALGAWTASQVTGLDAAAKSAAVLELDWSGPEPATVADLGDVQPLRLTHHSWGGKLSHCNHGWLLPKSFTVIGFLPPLVTGPSYAYSLAWGRGEQLARQRHWDSGDREDWTAPYALTCTANELAAEHPGGVVRASVKHLTVRGITQLDCAHLVADFPNLTRLSLSGNLGTLTSAAALNQLPRLQGITITELFGMGASDCLLPPRVPKLEEVSLYGIPADYAAAMRKVWRPHVRDGVQLDVRGARKPEWVAANAANPLRDWDGREHIPRTAYRKTIAQYKGTRDAFLAEITSGEQHANITEIGRAFAAALNALDSRSPFIETVEREELFDALDFLVDEAQTSAGRDLSAARTTLIEGVNSIRDW</sequence>
<comment type="caution">
    <text evidence="1">The sequence shown here is derived from an EMBL/GenBank/DDBJ whole genome shotgun (WGS) entry which is preliminary data.</text>
</comment>
<dbReference type="RefSeq" id="WP_229338769.1">
    <property type="nucleotide sequence ID" value="NZ_JAINUL010000001.1"/>
</dbReference>
<evidence type="ECO:0000313" key="1">
    <source>
        <dbReference type="EMBL" id="MCC0097624.1"/>
    </source>
</evidence>
<proteinExistence type="predicted"/>
<keyword evidence="2" id="KW-1185">Reference proteome</keyword>
<gene>
    <name evidence="1" type="ORF">K7B10_23130</name>
</gene>
<dbReference type="Proteomes" id="UP001520654">
    <property type="component" value="Unassembled WGS sequence"/>
</dbReference>
<protein>
    <submittedName>
        <fullName evidence="1">Uncharacterized protein</fullName>
    </submittedName>
</protein>
<organism evidence="1 2">
    <name type="scientific">Streptomyces flavotricini</name>
    <dbReference type="NCBI Taxonomy" id="66888"/>
    <lineage>
        <taxon>Bacteria</taxon>
        <taxon>Bacillati</taxon>
        <taxon>Actinomycetota</taxon>
        <taxon>Actinomycetes</taxon>
        <taxon>Kitasatosporales</taxon>
        <taxon>Streptomycetaceae</taxon>
        <taxon>Streptomyces</taxon>
    </lineage>
</organism>
<reference evidence="1 2" key="1">
    <citation type="submission" date="2021-08" db="EMBL/GenBank/DDBJ databases">
        <title>Genomic Architecture of Streptomyces flavotricini NGL1 and Streptomyces erythrochromogenes HMS4 With Differential Plant Beneficial attributes and laccase production capabilities.</title>
        <authorList>
            <person name="Salwan R."/>
            <person name="Kaur R."/>
            <person name="Sharma V."/>
        </authorList>
    </citation>
    <scope>NUCLEOTIDE SEQUENCE [LARGE SCALE GENOMIC DNA]</scope>
    <source>
        <strain evidence="1 2">NGL1</strain>
    </source>
</reference>
<dbReference type="EMBL" id="JAINUL010000001">
    <property type="protein sequence ID" value="MCC0097624.1"/>
    <property type="molecule type" value="Genomic_DNA"/>
</dbReference>
<name>A0ABS8E9N3_9ACTN</name>
<accession>A0ABS8E9N3</accession>
<evidence type="ECO:0000313" key="2">
    <source>
        <dbReference type="Proteomes" id="UP001520654"/>
    </source>
</evidence>